<evidence type="ECO:0000256" key="13">
    <source>
        <dbReference type="ARBA" id="ARBA00051387"/>
    </source>
</evidence>
<keyword evidence="6 15" id="KW-0479">Metal-binding</keyword>
<dbReference type="GO" id="GO:0004497">
    <property type="term" value="F:monooxygenase activity"/>
    <property type="evidence" value="ECO:0007669"/>
    <property type="project" value="UniProtKB-KW"/>
</dbReference>
<dbReference type="InterPro" id="IPR017972">
    <property type="entry name" value="Cyt_P450_CS"/>
</dbReference>
<reference evidence="17" key="1">
    <citation type="journal article" date="2016" name="Nat. Genet.">
        <title>A high-quality carrot genome assembly provides new insights into carotenoid accumulation and asterid genome evolution.</title>
        <authorList>
            <person name="Iorizzo M."/>
            <person name="Ellison S."/>
            <person name="Senalik D."/>
            <person name="Zeng P."/>
            <person name="Satapoomin P."/>
            <person name="Huang J."/>
            <person name="Bowman M."/>
            <person name="Iovene M."/>
            <person name="Sanseverino W."/>
            <person name="Cavagnaro P."/>
            <person name="Yildiz M."/>
            <person name="Macko-Podgorni A."/>
            <person name="Moranska E."/>
            <person name="Grzebelus E."/>
            <person name="Grzebelus D."/>
            <person name="Ashrafi H."/>
            <person name="Zheng Z."/>
            <person name="Cheng S."/>
            <person name="Spooner D."/>
            <person name="Van Deynze A."/>
            <person name="Simon P."/>
        </authorList>
    </citation>
    <scope>NUCLEOTIDE SEQUENCE</scope>
    <source>
        <tissue evidence="17">Leaf</tissue>
    </source>
</reference>
<dbReference type="InterPro" id="IPR001128">
    <property type="entry name" value="Cyt_P450"/>
</dbReference>
<keyword evidence="18" id="KW-1185">Reference proteome</keyword>
<evidence type="ECO:0000256" key="6">
    <source>
        <dbReference type="ARBA" id="ARBA00022723"/>
    </source>
</evidence>
<dbReference type="PRINTS" id="PR00463">
    <property type="entry name" value="EP450I"/>
</dbReference>
<evidence type="ECO:0000313" key="17">
    <source>
        <dbReference type="EMBL" id="WOG93232.1"/>
    </source>
</evidence>
<evidence type="ECO:0000256" key="7">
    <source>
        <dbReference type="ARBA" id="ARBA00022989"/>
    </source>
</evidence>
<comment type="cofactor">
    <cofactor evidence="1 15">
        <name>heme</name>
        <dbReference type="ChEBI" id="CHEBI:30413"/>
    </cofactor>
</comment>
<sequence length="470" mass="54066">MAICIFVFVAVLGVCLLSTILLRWNEMRYVRKDLPPGSMGWPVFGETTEFLKQGPSFIKNQSARFGSLFKTHILGCPTIISMDPEMNRYILMNEAKGFVPGYPQSMLDILGTYNIAAVHGSAHKNMRGAVLALLSPAMIRDQHLPKIDDFMRKHLSNWDNKVIDIQQKTKEMALLSSLKQIAGIESGSMCKEFMPEFFKLVLGTISLPINLPSTNYRGGVQARQSIVSMLRQLIEERRACQEIKKDMLGYYMSSEENRYKMSDEEIIDQIITILYSGYETISTTSMMAVKYLHDHPRVLQELRKEHLALRESKGPEDPINWNDYKSMNFTRAVILETSRLATIVNGVLRKTTKEMELNGYVIPEGWRIYVYTRETNYDSNLYPDPYSFNPWRWLNKIMDAQKYLFIFGGGSRQCPGKELGIAEISTFLHYFVTRYRWEEIGGEELVKFPRVEAPKGLHIKISALPTEERK</sequence>
<dbReference type="GO" id="GO:0020037">
    <property type="term" value="F:heme binding"/>
    <property type="evidence" value="ECO:0007669"/>
    <property type="project" value="InterPro"/>
</dbReference>
<comment type="subcellular location">
    <subcellularLocation>
        <location evidence="2">Membrane</location>
        <topology evidence="2">Single-pass membrane protein</topology>
    </subcellularLocation>
</comment>
<dbReference type="PANTHER" id="PTHR24286">
    <property type="entry name" value="CYTOCHROME P450 26"/>
    <property type="match status" value="1"/>
</dbReference>
<dbReference type="GO" id="GO:0009416">
    <property type="term" value="P:response to light stimulus"/>
    <property type="evidence" value="ECO:0007669"/>
    <property type="project" value="UniProtKB-ARBA"/>
</dbReference>
<name>A0A166B2I8_DAUCS</name>
<evidence type="ECO:0000256" key="8">
    <source>
        <dbReference type="ARBA" id="ARBA00023002"/>
    </source>
</evidence>
<dbReference type="SUPFAM" id="SSF48264">
    <property type="entry name" value="Cytochrome P450"/>
    <property type="match status" value="1"/>
</dbReference>
<feature type="binding site" description="axial binding residue" evidence="15">
    <location>
        <position position="414"/>
    </location>
    <ligand>
        <name>heme</name>
        <dbReference type="ChEBI" id="CHEBI:30413"/>
    </ligand>
    <ligandPart>
        <name>Fe</name>
        <dbReference type="ChEBI" id="CHEBI:18248"/>
    </ligandPart>
</feature>
<dbReference type="InterPro" id="IPR036396">
    <property type="entry name" value="Cyt_P450_sf"/>
</dbReference>
<organism evidence="17 18">
    <name type="scientific">Daucus carota subsp. sativus</name>
    <name type="common">Carrot</name>
    <dbReference type="NCBI Taxonomy" id="79200"/>
    <lineage>
        <taxon>Eukaryota</taxon>
        <taxon>Viridiplantae</taxon>
        <taxon>Streptophyta</taxon>
        <taxon>Embryophyta</taxon>
        <taxon>Tracheophyta</taxon>
        <taxon>Spermatophyta</taxon>
        <taxon>Magnoliopsida</taxon>
        <taxon>eudicotyledons</taxon>
        <taxon>Gunneridae</taxon>
        <taxon>Pentapetalae</taxon>
        <taxon>asterids</taxon>
        <taxon>campanulids</taxon>
        <taxon>Apiales</taxon>
        <taxon>Apiaceae</taxon>
        <taxon>Apioideae</taxon>
        <taxon>Scandiceae</taxon>
        <taxon>Daucinae</taxon>
        <taxon>Daucus</taxon>
        <taxon>Daucus sect. Daucus</taxon>
    </lineage>
</organism>
<dbReference type="GO" id="GO:0016132">
    <property type="term" value="P:brassinosteroid biosynthetic process"/>
    <property type="evidence" value="ECO:0007669"/>
    <property type="project" value="TreeGrafter"/>
</dbReference>
<dbReference type="GO" id="GO:0005506">
    <property type="term" value="F:iron ion binding"/>
    <property type="evidence" value="ECO:0007669"/>
    <property type="project" value="InterPro"/>
</dbReference>
<keyword evidence="7" id="KW-1133">Transmembrane helix</keyword>
<evidence type="ECO:0000256" key="11">
    <source>
        <dbReference type="ARBA" id="ARBA00023136"/>
    </source>
</evidence>
<evidence type="ECO:0000256" key="3">
    <source>
        <dbReference type="ARBA" id="ARBA00010617"/>
    </source>
</evidence>
<dbReference type="FunFam" id="1.10.630.10:FF:000045">
    <property type="entry name" value="Cytochrome P450 85A1"/>
    <property type="match status" value="1"/>
</dbReference>
<evidence type="ECO:0000313" key="18">
    <source>
        <dbReference type="Proteomes" id="UP000077755"/>
    </source>
</evidence>
<dbReference type="Gramene" id="KZN02272">
    <property type="protein sequence ID" value="KZN02272"/>
    <property type="gene ID" value="DCAR_011026"/>
</dbReference>
<keyword evidence="4 15" id="KW-0349">Heme</keyword>
<evidence type="ECO:0000256" key="15">
    <source>
        <dbReference type="PIRSR" id="PIRSR602401-1"/>
    </source>
</evidence>
<proteinExistence type="inferred from homology"/>
<dbReference type="InterPro" id="IPR002401">
    <property type="entry name" value="Cyt_P450_E_grp-I"/>
</dbReference>
<dbReference type="GO" id="GO:0016020">
    <property type="term" value="C:membrane"/>
    <property type="evidence" value="ECO:0007669"/>
    <property type="project" value="UniProtKB-SubCell"/>
</dbReference>
<dbReference type="OMA" id="ESHNYFF"/>
<comment type="similarity">
    <text evidence="3 16">Belongs to the cytochrome P450 family.</text>
</comment>
<dbReference type="EMBL" id="CP093345">
    <property type="protein sequence ID" value="WOG93232.1"/>
    <property type="molecule type" value="Genomic_DNA"/>
</dbReference>
<dbReference type="PANTHER" id="PTHR24286:SF169">
    <property type="entry name" value="CYTOCHROME P450 85A1"/>
    <property type="match status" value="1"/>
</dbReference>
<keyword evidence="5" id="KW-0812">Transmembrane</keyword>
<dbReference type="GO" id="GO:0010268">
    <property type="term" value="P:brassinosteroid homeostasis"/>
    <property type="evidence" value="ECO:0007669"/>
    <property type="project" value="TreeGrafter"/>
</dbReference>
<evidence type="ECO:0000256" key="4">
    <source>
        <dbReference type="ARBA" id="ARBA00022617"/>
    </source>
</evidence>
<dbReference type="Pfam" id="PF00067">
    <property type="entry name" value="p450"/>
    <property type="match status" value="1"/>
</dbReference>
<evidence type="ECO:0000256" key="14">
    <source>
        <dbReference type="ARBA" id="ARBA00077945"/>
    </source>
</evidence>
<keyword evidence="11" id="KW-0472">Membrane</keyword>
<keyword evidence="8 16" id="KW-0560">Oxidoreductase</keyword>
<comment type="catalytic activity">
    <reaction evidence="13">
        <text>6alpha-hydroxycastasterone + reduced [NADPH--hemoprotein reductase] + O2 = castasterone + oxidized [NADPH--hemoprotein reductase] + 2 H2O + H(+)</text>
        <dbReference type="Rhea" id="RHEA:69879"/>
        <dbReference type="Rhea" id="RHEA-COMP:11964"/>
        <dbReference type="Rhea" id="RHEA-COMP:11965"/>
        <dbReference type="ChEBI" id="CHEBI:15377"/>
        <dbReference type="ChEBI" id="CHEBI:15378"/>
        <dbReference type="ChEBI" id="CHEBI:15379"/>
        <dbReference type="ChEBI" id="CHEBI:20760"/>
        <dbReference type="ChEBI" id="CHEBI:23051"/>
        <dbReference type="ChEBI" id="CHEBI:57618"/>
        <dbReference type="ChEBI" id="CHEBI:58210"/>
    </reaction>
    <physiologicalReaction direction="left-to-right" evidence="13">
        <dbReference type="Rhea" id="RHEA:69880"/>
    </physiologicalReaction>
</comment>
<keyword evidence="9 15" id="KW-0408">Iron</keyword>
<dbReference type="KEGG" id="dcr:108213230"/>
<evidence type="ECO:0000256" key="9">
    <source>
        <dbReference type="ARBA" id="ARBA00023004"/>
    </source>
</evidence>
<dbReference type="PROSITE" id="PS00086">
    <property type="entry name" value="CYTOCHROME_P450"/>
    <property type="match status" value="1"/>
</dbReference>
<dbReference type="Proteomes" id="UP000077755">
    <property type="component" value="Chromosome 3"/>
</dbReference>
<reference evidence="17" key="2">
    <citation type="submission" date="2022-03" db="EMBL/GenBank/DDBJ databases">
        <title>Draft title - Genomic analysis of global carrot germplasm unveils the trajectory of domestication and the origin of high carotenoid orange carrot.</title>
        <authorList>
            <person name="Iorizzo M."/>
            <person name="Ellison S."/>
            <person name="Senalik D."/>
            <person name="Macko-Podgorni A."/>
            <person name="Grzebelus D."/>
            <person name="Bostan H."/>
            <person name="Rolling W."/>
            <person name="Curaba J."/>
            <person name="Simon P."/>
        </authorList>
    </citation>
    <scope>NUCLEOTIDE SEQUENCE</scope>
    <source>
        <tissue evidence="17">Leaf</tissue>
    </source>
</reference>
<evidence type="ECO:0000256" key="5">
    <source>
        <dbReference type="ARBA" id="ARBA00022692"/>
    </source>
</evidence>
<evidence type="ECO:0000256" key="2">
    <source>
        <dbReference type="ARBA" id="ARBA00004167"/>
    </source>
</evidence>
<evidence type="ECO:0000256" key="12">
    <source>
        <dbReference type="ARBA" id="ARBA00050617"/>
    </source>
</evidence>
<protein>
    <recommendedName>
        <fullName evidence="14">C6-oxidase</fullName>
    </recommendedName>
</protein>
<dbReference type="OrthoDB" id="1372046at2759"/>
<dbReference type="AlphaFoldDB" id="A0A166B2I8"/>
<gene>
    <name evidence="17" type="ORF">DCAR_0312513</name>
</gene>
<dbReference type="CDD" id="cd11043">
    <property type="entry name" value="CYP90-like"/>
    <property type="match status" value="1"/>
</dbReference>
<comment type="catalytic activity">
    <reaction evidence="12">
        <text>6-deoxocastasterone + reduced [NADPH--hemoprotein reductase] + O2 = 6alpha-hydroxycastasterone + oxidized [NADPH--hemoprotein reductase] + H2O + H(+)</text>
        <dbReference type="Rhea" id="RHEA:69875"/>
        <dbReference type="Rhea" id="RHEA-COMP:11964"/>
        <dbReference type="Rhea" id="RHEA-COMP:11965"/>
        <dbReference type="ChEBI" id="CHEBI:15377"/>
        <dbReference type="ChEBI" id="CHEBI:15378"/>
        <dbReference type="ChEBI" id="CHEBI:15379"/>
        <dbReference type="ChEBI" id="CHEBI:20712"/>
        <dbReference type="ChEBI" id="CHEBI:20760"/>
        <dbReference type="ChEBI" id="CHEBI:57618"/>
        <dbReference type="ChEBI" id="CHEBI:58210"/>
    </reaction>
    <physiologicalReaction direction="left-to-right" evidence="12">
        <dbReference type="Rhea" id="RHEA:69876"/>
    </physiologicalReaction>
</comment>
<accession>A0A166B2I8</accession>
<dbReference type="GO" id="GO:0016125">
    <property type="term" value="P:sterol metabolic process"/>
    <property type="evidence" value="ECO:0007669"/>
    <property type="project" value="TreeGrafter"/>
</dbReference>
<dbReference type="Gene3D" id="1.10.630.10">
    <property type="entry name" value="Cytochrome P450"/>
    <property type="match status" value="1"/>
</dbReference>
<dbReference type="GO" id="GO:0016705">
    <property type="term" value="F:oxidoreductase activity, acting on paired donors, with incorporation or reduction of molecular oxygen"/>
    <property type="evidence" value="ECO:0007669"/>
    <property type="project" value="InterPro"/>
</dbReference>
<evidence type="ECO:0000256" key="10">
    <source>
        <dbReference type="ARBA" id="ARBA00023033"/>
    </source>
</evidence>
<dbReference type="PRINTS" id="PR00385">
    <property type="entry name" value="P450"/>
</dbReference>
<evidence type="ECO:0000256" key="1">
    <source>
        <dbReference type="ARBA" id="ARBA00001971"/>
    </source>
</evidence>
<keyword evidence="10 16" id="KW-0503">Monooxygenase</keyword>
<evidence type="ECO:0000256" key="16">
    <source>
        <dbReference type="RuleBase" id="RU000461"/>
    </source>
</evidence>